<keyword evidence="1" id="KW-1133">Transmembrane helix</keyword>
<comment type="caution">
    <text evidence="2">The sequence shown here is derived from an EMBL/GenBank/DDBJ whole genome shotgun (WGS) entry which is preliminary data.</text>
</comment>
<evidence type="ECO:0000313" key="2">
    <source>
        <dbReference type="EMBL" id="KAL2833429.1"/>
    </source>
</evidence>
<feature type="transmembrane region" description="Helical" evidence="1">
    <location>
        <begin position="5"/>
        <end position="22"/>
    </location>
</feature>
<gene>
    <name evidence="2" type="ORF">BDW59DRAFT_138634</name>
</gene>
<dbReference type="Proteomes" id="UP001610335">
    <property type="component" value="Unassembled WGS sequence"/>
</dbReference>
<protein>
    <submittedName>
        <fullName evidence="2">Uncharacterized protein</fullName>
    </submittedName>
</protein>
<keyword evidence="3" id="KW-1185">Reference proteome</keyword>
<name>A0ABR4J1L3_9EURO</name>
<evidence type="ECO:0000256" key="1">
    <source>
        <dbReference type="SAM" id="Phobius"/>
    </source>
</evidence>
<keyword evidence="1" id="KW-0472">Membrane</keyword>
<reference evidence="2 3" key="1">
    <citation type="submission" date="2024-07" db="EMBL/GenBank/DDBJ databases">
        <title>Section-level genome sequencing and comparative genomics of Aspergillus sections Usti and Cavernicolus.</title>
        <authorList>
            <consortium name="Lawrence Berkeley National Laboratory"/>
            <person name="Nybo J.L."/>
            <person name="Vesth T.C."/>
            <person name="Theobald S."/>
            <person name="Frisvad J.C."/>
            <person name="Larsen T.O."/>
            <person name="Kjaerboelling I."/>
            <person name="Rothschild-Mancinelli K."/>
            <person name="Lyhne E.K."/>
            <person name="Kogle M.E."/>
            <person name="Barry K."/>
            <person name="Clum A."/>
            <person name="Na H."/>
            <person name="Ledsgaard L."/>
            <person name="Lin J."/>
            <person name="Lipzen A."/>
            <person name="Kuo A."/>
            <person name="Riley R."/>
            <person name="Mondo S."/>
            <person name="LaButti K."/>
            <person name="Haridas S."/>
            <person name="Pangalinan J."/>
            <person name="Salamov A.A."/>
            <person name="Simmons B.A."/>
            <person name="Magnuson J.K."/>
            <person name="Chen J."/>
            <person name="Drula E."/>
            <person name="Henrissat B."/>
            <person name="Wiebenga A."/>
            <person name="Lubbers R.J."/>
            <person name="Gomes A.C."/>
            <person name="Makela M.R."/>
            <person name="Stajich J."/>
            <person name="Grigoriev I.V."/>
            <person name="Mortensen U.H."/>
            <person name="De vries R.P."/>
            <person name="Baker S.E."/>
            <person name="Andersen M.R."/>
        </authorList>
    </citation>
    <scope>NUCLEOTIDE SEQUENCE [LARGE SCALE GENOMIC DNA]</scope>
    <source>
        <strain evidence="2 3">CBS 600.67</strain>
    </source>
</reference>
<proteinExistence type="predicted"/>
<evidence type="ECO:0000313" key="3">
    <source>
        <dbReference type="Proteomes" id="UP001610335"/>
    </source>
</evidence>
<sequence>MRLHLSFFLGIMTEFMPFYLHSLTAIHPSYICVKCIAIAHFLNFFSFISFLAKFERSRTCWGET</sequence>
<organism evidence="2 3">
    <name type="scientific">Aspergillus cavernicola</name>
    <dbReference type="NCBI Taxonomy" id="176166"/>
    <lineage>
        <taxon>Eukaryota</taxon>
        <taxon>Fungi</taxon>
        <taxon>Dikarya</taxon>
        <taxon>Ascomycota</taxon>
        <taxon>Pezizomycotina</taxon>
        <taxon>Eurotiomycetes</taxon>
        <taxon>Eurotiomycetidae</taxon>
        <taxon>Eurotiales</taxon>
        <taxon>Aspergillaceae</taxon>
        <taxon>Aspergillus</taxon>
        <taxon>Aspergillus subgen. Nidulantes</taxon>
    </lineage>
</organism>
<dbReference type="EMBL" id="JBFXLS010000004">
    <property type="protein sequence ID" value="KAL2833429.1"/>
    <property type="molecule type" value="Genomic_DNA"/>
</dbReference>
<keyword evidence="1" id="KW-0812">Transmembrane</keyword>
<accession>A0ABR4J1L3</accession>
<feature type="transmembrane region" description="Helical" evidence="1">
    <location>
        <begin position="28"/>
        <end position="52"/>
    </location>
</feature>